<evidence type="ECO:0000256" key="5">
    <source>
        <dbReference type="ARBA" id="ARBA00022989"/>
    </source>
</evidence>
<feature type="transmembrane region" description="Helical" evidence="8">
    <location>
        <begin position="34"/>
        <end position="53"/>
    </location>
</feature>
<dbReference type="SUPFAM" id="SSF90123">
    <property type="entry name" value="ABC transporter transmembrane region"/>
    <property type="match status" value="1"/>
</dbReference>
<dbReference type="InterPro" id="IPR039421">
    <property type="entry name" value="Type_1_exporter"/>
</dbReference>
<feature type="domain" description="ABC transporter" evidence="9">
    <location>
        <begin position="353"/>
        <end position="589"/>
    </location>
</feature>
<dbReference type="GO" id="GO:0005524">
    <property type="term" value="F:ATP binding"/>
    <property type="evidence" value="ECO:0007669"/>
    <property type="project" value="UniProtKB-KW"/>
</dbReference>
<dbReference type="GO" id="GO:0016887">
    <property type="term" value="F:ATP hydrolysis activity"/>
    <property type="evidence" value="ECO:0007669"/>
    <property type="project" value="InterPro"/>
</dbReference>
<feature type="domain" description="ABC transmembrane type-1" evidence="10">
    <location>
        <begin position="38"/>
        <end position="321"/>
    </location>
</feature>
<dbReference type="CDD" id="cd07346">
    <property type="entry name" value="ABC_6TM_exporters"/>
    <property type="match status" value="1"/>
</dbReference>
<proteinExistence type="predicted"/>
<dbReference type="Gene3D" id="3.40.50.300">
    <property type="entry name" value="P-loop containing nucleotide triphosphate hydrolases"/>
    <property type="match status" value="1"/>
</dbReference>
<feature type="transmembrane region" description="Helical" evidence="8">
    <location>
        <begin position="153"/>
        <end position="172"/>
    </location>
</feature>
<keyword evidence="4 11" id="KW-0067">ATP-binding</keyword>
<organism evidence="11 12">
    <name type="scientific">Deinococcus koreensis</name>
    <dbReference type="NCBI Taxonomy" id="2054903"/>
    <lineage>
        <taxon>Bacteria</taxon>
        <taxon>Thermotogati</taxon>
        <taxon>Deinococcota</taxon>
        <taxon>Deinococci</taxon>
        <taxon>Deinococcales</taxon>
        <taxon>Deinococcaceae</taxon>
        <taxon>Deinococcus</taxon>
    </lineage>
</organism>
<dbReference type="GO" id="GO:0005886">
    <property type="term" value="C:plasma membrane"/>
    <property type="evidence" value="ECO:0007669"/>
    <property type="project" value="UniProtKB-SubCell"/>
</dbReference>
<dbReference type="PROSITE" id="PS50929">
    <property type="entry name" value="ABC_TM1F"/>
    <property type="match status" value="1"/>
</dbReference>
<dbReference type="RefSeq" id="WP_103312440.1">
    <property type="nucleotide sequence ID" value="NZ_PPPD01000001.1"/>
</dbReference>
<evidence type="ECO:0000256" key="6">
    <source>
        <dbReference type="ARBA" id="ARBA00023136"/>
    </source>
</evidence>
<evidence type="ECO:0000256" key="4">
    <source>
        <dbReference type="ARBA" id="ARBA00022840"/>
    </source>
</evidence>
<dbReference type="Pfam" id="PF00005">
    <property type="entry name" value="ABC_tran"/>
    <property type="match status" value="1"/>
</dbReference>
<sequence length="601" mass="64698">MTADAQRPPQLTPTPHRRSSTLGVLGTYLGPLKWQVMGLAALLLTGVGLNLLLPQLLRRFVDNAKLGAGADPGLLARLAGFYIALAVGVQLMNAGATFVGARVGWTATNRLRADLMAHLLSLDMREHKERTPGEMIERIDGDVTALSNFFSQFAVRVFGAALLLTGALVMFYRVDWRVGLGVTAFTGITLGAMNRVRKLGVEPTRLERESSAKLFSFVEERLSGLDDIRALGAGGHHLNAFLRTQREFFGRSVLSWRRRSVVWQLSMILFAVGYVGVLVAAVGLYAAGSITLGTAFLMYQYMSLVEEPIDQLTQQLQELQKAGASLGRVGEILSLRSAIVDGTRSLPAGPLELEFEDVDFTYTQDEPGIRGVLRGVSFTLPAGQTLGLLGRTGSGKTTLTRLVSRLYDATSGQVRLGGVDVRDVPLKALRGRVAVVTQDVQLFQASVRDNLSFFDASVSDERVEAALREVGLGRWLSRLEHGVRTPLPTGSLSAGEAQLLAFARVILLDPAVIILDEPSSRLDPATEGLLTAAMTRLLAGRTAIIIAHRLDTVARADRILVLGGGEVLEDGVRAELAHLPRGHYAGLLQAGVLDDGEGVLA</sequence>
<evidence type="ECO:0000259" key="9">
    <source>
        <dbReference type="PROSITE" id="PS50893"/>
    </source>
</evidence>
<dbReference type="InterPro" id="IPR003593">
    <property type="entry name" value="AAA+_ATPase"/>
</dbReference>
<gene>
    <name evidence="11" type="ORF">CVO96_12050</name>
</gene>
<evidence type="ECO:0000259" key="10">
    <source>
        <dbReference type="PROSITE" id="PS50929"/>
    </source>
</evidence>
<dbReference type="SMART" id="SM00382">
    <property type="entry name" value="AAA"/>
    <property type="match status" value="1"/>
</dbReference>
<keyword evidence="3" id="KW-0547">Nucleotide-binding</keyword>
<keyword evidence="12" id="KW-1185">Reference proteome</keyword>
<evidence type="ECO:0000313" key="11">
    <source>
        <dbReference type="EMBL" id="PNY82001.1"/>
    </source>
</evidence>
<evidence type="ECO:0000256" key="3">
    <source>
        <dbReference type="ARBA" id="ARBA00022741"/>
    </source>
</evidence>
<feature type="coiled-coil region" evidence="7">
    <location>
        <begin position="302"/>
        <end position="329"/>
    </location>
</feature>
<dbReference type="EMBL" id="PPPD01000001">
    <property type="protein sequence ID" value="PNY82001.1"/>
    <property type="molecule type" value="Genomic_DNA"/>
</dbReference>
<dbReference type="InterPro" id="IPR017871">
    <property type="entry name" value="ABC_transporter-like_CS"/>
</dbReference>
<dbReference type="PROSITE" id="PS50893">
    <property type="entry name" value="ABC_TRANSPORTER_2"/>
    <property type="match status" value="1"/>
</dbReference>
<dbReference type="PANTHER" id="PTHR43394:SF1">
    <property type="entry name" value="ATP-BINDING CASSETTE SUB-FAMILY B MEMBER 10, MITOCHONDRIAL"/>
    <property type="match status" value="1"/>
</dbReference>
<dbReference type="InterPro" id="IPR003439">
    <property type="entry name" value="ABC_transporter-like_ATP-bd"/>
</dbReference>
<evidence type="ECO:0000256" key="7">
    <source>
        <dbReference type="SAM" id="Coils"/>
    </source>
</evidence>
<feature type="transmembrane region" description="Helical" evidence="8">
    <location>
        <begin position="74"/>
        <end position="92"/>
    </location>
</feature>
<protein>
    <submittedName>
        <fullName evidence="11">ABC transporter ATP-binding protein</fullName>
    </submittedName>
</protein>
<accession>A0A2K3UZP7</accession>
<dbReference type="InterPro" id="IPR027417">
    <property type="entry name" value="P-loop_NTPase"/>
</dbReference>
<dbReference type="SUPFAM" id="SSF52540">
    <property type="entry name" value="P-loop containing nucleoside triphosphate hydrolases"/>
    <property type="match status" value="1"/>
</dbReference>
<evidence type="ECO:0000313" key="12">
    <source>
        <dbReference type="Proteomes" id="UP000236379"/>
    </source>
</evidence>
<dbReference type="InterPro" id="IPR011527">
    <property type="entry name" value="ABC1_TM_dom"/>
</dbReference>
<dbReference type="Pfam" id="PF00664">
    <property type="entry name" value="ABC_membrane"/>
    <property type="match status" value="1"/>
</dbReference>
<keyword evidence="6 8" id="KW-0472">Membrane</keyword>
<feature type="transmembrane region" description="Helical" evidence="8">
    <location>
        <begin position="261"/>
        <end position="287"/>
    </location>
</feature>
<name>A0A2K3UZP7_9DEIO</name>
<keyword evidence="5 8" id="KW-1133">Transmembrane helix</keyword>
<comment type="subcellular location">
    <subcellularLocation>
        <location evidence="1">Cell membrane</location>
        <topology evidence="1">Multi-pass membrane protein</topology>
    </subcellularLocation>
</comment>
<dbReference type="AlphaFoldDB" id="A0A2K3UZP7"/>
<dbReference type="Proteomes" id="UP000236379">
    <property type="component" value="Unassembled WGS sequence"/>
</dbReference>
<keyword evidence="2 8" id="KW-0812">Transmembrane</keyword>
<evidence type="ECO:0000256" key="8">
    <source>
        <dbReference type="SAM" id="Phobius"/>
    </source>
</evidence>
<dbReference type="InterPro" id="IPR036640">
    <property type="entry name" value="ABC1_TM_sf"/>
</dbReference>
<dbReference type="GO" id="GO:0015421">
    <property type="term" value="F:ABC-type oligopeptide transporter activity"/>
    <property type="evidence" value="ECO:0007669"/>
    <property type="project" value="TreeGrafter"/>
</dbReference>
<reference evidence="11 12" key="1">
    <citation type="submission" date="2018-01" db="EMBL/GenBank/DDBJ databases">
        <title>Deinococcus koreensis sp. nov., a radiation-resistant bacterium isolated from river water.</title>
        <authorList>
            <person name="Choi A."/>
        </authorList>
    </citation>
    <scope>NUCLEOTIDE SEQUENCE [LARGE SCALE GENOMIC DNA]</scope>
    <source>
        <strain evidence="11 12">SJW1-2</strain>
    </source>
</reference>
<keyword evidence="7" id="KW-0175">Coiled coil</keyword>
<dbReference type="PROSITE" id="PS00211">
    <property type="entry name" value="ABC_TRANSPORTER_1"/>
    <property type="match status" value="1"/>
</dbReference>
<evidence type="ECO:0000256" key="1">
    <source>
        <dbReference type="ARBA" id="ARBA00004651"/>
    </source>
</evidence>
<evidence type="ECO:0000256" key="2">
    <source>
        <dbReference type="ARBA" id="ARBA00022692"/>
    </source>
</evidence>
<dbReference type="PANTHER" id="PTHR43394">
    <property type="entry name" value="ATP-DEPENDENT PERMEASE MDL1, MITOCHONDRIAL"/>
    <property type="match status" value="1"/>
</dbReference>
<dbReference type="Gene3D" id="1.20.1560.10">
    <property type="entry name" value="ABC transporter type 1, transmembrane domain"/>
    <property type="match status" value="1"/>
</dbReference>
<comment type="caution">
    <text evidence="11">The sequence shown here is derived from an EMBL/GenBank/DDBJ whole genome shotgun (WGS) entry which is preliminary data.</text>
</comment>
<dbReference type="OrthoDB" id="9769895at2"/>